<feature type="binding site" evidence="3">
    <location>
        <begin position="11"/>
        <end position="16"/>
    </location>
    <ligand>
        <name>ATP</name>
        <dbReference type="ChEBI" id="CHEBI:30616"/>
    </ligand>
</feature>
<evidence type="ECO:0000313" key="6">
    <source>
        <dbReference type="EMBL" id="MBV3392794.1"/>
    </source>
</evidence>
<dbReference type="EC" id="2.7.1.24" evidence="3 4"/>
<dbReference type="PROSITE" id="PS51219">
    <property type="entry name" value="DPCK"/>
    <property type="match status" value="1"/>
</dbReference>
<dbReference type="EMBL" id="JAHOEL010000029">
    <property type="protein sequence ID" value="MBV3392794.1"/>
    <property type="molecule type" value="Genomic_DNA"/>
</dbReference>
<dbReference type="AlphaFoldDB" id="A0AAW4MU95"/>
<gene>
    <name evidence="3 5" type="primary">coaE</name>
    <name evidence="5" type="ORF">KSV97_05975</name>
    <name evidence="6" type="ORF">KSW06_05945</name>
</gene>
<dbReference type="GO" id="GO:0005737">
    <property type="term" value="C:cytoplasm"/>
    <property type="evidence" value="ECO:0007669"/>
    <property type="project" value="UniProtKB-SubCell"/>
</dbReference>
<dbReference type="NCBIfam" id="TIGR00152">
    <property type="entry name" value="dephospho-CoA kinase"/>
    <property type="match status" value="1"/>
</dbReference>
<sequence>MQVIGLTGGIASGKSTVSYYLITHGYEVIDADDISRHALEPGTEAFKQVIEHFPVLDNGIINRQKLADIIFNNQDEKNYLEGILHPYIRSVIVQKIKQSKNNIVFIDVPLLFEAGWDDLCDSTIVVSCDKETQIQRVLSRDHCTRTQALDRIRNQMSLEDKEQRADYIIRNNTNYYDLEKEILKVLKEVE</sequence>
<comment type="pathway">
    <text evidence="3">Cofactor biosynthesis; coenzyme A biosynthesis; CoA from (R)-pantothenate: step 5/5.</text>
</comment>
<comment type="subcellular location">
    <subcellularLocation>
        <location evidence="3">Cytoplasm</location>
    </subcellularLocation>
</comment>
<dbReference type="PANTHER" id="PTHR10695:SF46">
    <property type="entry name" value="BIFUNCTIONAL COENZYME A SYNTHASE-RELATED"/>
    <property type="match status" value="1"/>
</dbReference>
<dbReference type="Pfam" id="PF01121">
    <property type="entry name" value="CoaE"/>
    <property type="match status" value="1"/>
</dbReference>
<dbReference type="HAMAP" id="MF_00376">
    <property type="entry name" value="Dephospho_CoA_kinase"/>
    <property type="match status" value="1"/>
</dbReference>
<organism evidence="5 7">
    <name type="scientific">Catenibacterium mitsuokai</name>
    <dbReference type="NCBI Taxonomy" id="100886"/>
    <lineage>
        <taxon>Bacteria</taxon>
        <taxon>Bacillati</taxon>
        <taxon>Bacillota</taxon>
        <taxon>Erysipelotrichia</taxon>
        <taxon>Erysipelotrichales</taxon>
        <taxon>Coprobacillaceae</taxon>
        <taxon>Catenibacterium</taxon>
    </lineage>
</organism>
<evidence type="ECO:0000256" key="2">
    <source>
        <dbReference type="ARBA" id="ARBA00022840"/>
    </source>
</evidence>
<comment type="catalytic activity">
    <reaction evidence="3">
        <text>3'-dephospho-CoA + ATP = ADP + CoA + H(+)</text>
        <dbReference type="Rhea" id="RHEA:18245"/>
        <dbReference type="ChEBI" id="CHEBI:15378"/>
        <dbReference type="ChEBI" id="CHEBI:30616"/>
        <dbReference type="ChEBI" id="CHEBI:57287"/>
        <dbReference type="ChEBI" id="CHEBI:57328"/>
        <dbReference type="ChEBI" id="CHEBI:456216"/>
        <dbReference type="EC" id="2.7.1.24"/>
    </reaction>
</comment>
<reference evidence="5 8" key="1">
    <citation type="submission" date="2021-06" db="EMBL/GenBank/DDBJ databases">
        <title>Collection of gut derived symbiotic bacterial strains cultured from healthy donors.</title>
        <authorList>
            <person name="Lin H."/>
            <person name="Littmann E."/>
            <person name="Pamer E.G."/>
        </authorList>
    </citation>
    <scope>NUCLEOTIDE SEQUENCE</scope>
    <source>
        <strain evidence="6 8">MSK.21.70</strain>
        <strain evidence="5">MSK.21.82</strain>
    </source>
</reference>
<evidence type="ECO:0000256" key="4">
    <source>
        <dbReference type="NCBIfam" id="TIGR00152"/>
    </source>
</evidence>
<evidence type="ECO:0000313" key="7">
    <source>
        <dbReference type="Proteomes" id="UP001196408"/>
    </source>
</evidence>
<dbReference type="RefSeq" id="WP_217747603.1">
    <property type="nucleotide sequence ID" value="NZ_JAHOEB010000028.1"/>
</dbReference>
<evidence type="ECO:0000256" key="3">
    <source>
        <dbReference type="HAMAP-Rule" id="MF_00376"/>
    </source>
</evidence>
<dbReference type="PANTHER" id="PTHR10695">
    <property type="entry name" value="DEPHOSPHO-COA KINASE-RELATED"/>
    <property type="match status" value="1"/>
</dbReference>
<dbReference type="GO" id="GO:0004140">
    <property type="term" value="F:dephospho-CoA kinase activity"/>
    <property type="evidence" value="ECO:0007669"/>
    <property type="project" value="UniProtKB-UniRule"/>
</dbReference>
<dbReference type="Proteomes" id="UP001196408">
    <property type="component" value="Unassembled WGS sequence"/>
</dbReference>
<dbReference type="EMBL" id="JAHOEF010000030">
    <property type="protein sequence ID" value="MBV3382770.1"/>
    <property type="molecule type" value="Genomic_DNA"/>
</dbReference>
<evidence type="ECO:0000256" key="1">
    <source>
        <dbReference type="ARBA" id="ARBA00022741"/>
    </source>
</evidence>
<keyword evidence="3" id="KW-0963">Cytoplasm</keyword>
<comment type="function">
    <text evidence="3">Catalyzes the phosphorylation of the 3'-hydroxyl group of dephosphocoenzyme A to form coenzyme A.</text>
</comment>
<keyword evidence="2 3" id="KW-0067">ATP-binding</keyword>
<keyword evidence="1 3" id="KW-0547">Nucleotide-binding</keyword>
<dbReference type="CDD" id="cd02022">
    <property type="entry name" value="DPCK"/>
    <property type="match status" value="1"/>
</dbReference>
<keyword evidence="3 5" id="KW-0808">Transferase</keyword>
<name>A0AAW4MU95_9FIRM</name>
<dbReference type="InterPro" id="IPR001977">
    <property type="entry name" value="Depp_CoAkinase"/>
</dbReference>
<comment type="similarity">
    <text evidence="3">Belongs to the CoaE family.</text>
</comment>
<dbReference type="GO" id="GO:0005524">
    <property type="term" value="F:ATP binding"/>
    <property type="evidence" value="ECO:0007669"/>
    <property type="project" value="UniProtKB-UniRule"/>
</dbReference>
<accession>A0AAW4MU95</accession>
<evidence type="ECO:0000313" key="8">
    <source>
        <dbReference type="Proteomes" id="UP001197492"/>
    </source>
</evidence>
<dbReference type="GO" id="GO:0015937">
    <property type="term" value="P:coenzyme A biosynthetic process"/>
    <property type="evidence" value="ECO:0007669"/>
    <property type="project" value="UniProtKB-UniRule"/>
</dbReference>
<comment type="caution">
    <text evidence="5">The sequence shown here is derived from an EMBL/GenBank/DDBJ whole genome shotgun (WGS) entry which is preliminary data.</text>
</comment>
<keyword evidence="3" id="KW-0173">Coenzyme A biosynthesis</keyword>
<keyword evidence="3 5" id="KW-0418">Kinase</keyword>
<dbReference type="GeneID" id="301323497"/>
<evidence type="ECO:0000313" key="5">
    <source>
        <dbReference type="EMBL" id="MBV3382770.1"/>
    </source>
</evidence>
<dbReference type="Proteomes" id="UP001197492">
    <property type="component" value="Unassembled WGS sequence"/>
</dbReference>
<keyword evidence="8" id="KW-1185">Reference proteome</keyword>
<proteinExistence type="inferred from homology"/>
<protein>
    <recommendedName>
        <fullName evidence="3 4">Dephospho-CoA kinase</fullName>
        <ecNumber evidence="3 4">2.7.1.24</ecNumber>
    </recommendedName>
    <alternativeName>
        <fullName evidence="3">Dephosphocoenzyme A kinase</fullName>
    </alternativeName>
</protein>